<evidence type="ECO:0000313" key="3">
    <source>
        <dbReference type="Proteomes" id="UP001652700"/>
    </source>
</evidence>
<dbReference type="CDD" id="cd00170">
    <property type="entry name" value="SEC14"/>
    <property type="match status" value="2"/>
</dbReference>
<dbReference type="Proteomes" id="UP001652700">
    <property type="component" value="Unplaced"/>
</dbReference>
<dbReference type="SMART" id="SM00516">
    <property type="entry name" value="SEC14"/>
    <property type="match status" value="2"/>
</dbReference>
<reference evidence="2" key="1">
    <citation type="submission" date="2025-05" db="UniProtKB">
        <authorList>
            <consortium name="EnsemblMetazoa"/>
        </authorList>
    </citation>
    <scope>IDENTIFICATION</scope>
</reference>
<feature type="domain" description="CRAL-TRIO" evidence="1">
    <location>
        <begin position="148"/>
        <end position="244"/>
    </location>
</feature>
<evidence type="ECO:0000313" key="2">
    <source>
        <dbReference type="EnsemblMetazoa" id="XP_050503423.1"/>
    </source>
</evidence>
<accession>A0ABM5JZQ6</accession>
<dbReference type="RefSeq" id="XP_050503423.1">
    <property type="nucleotide sequence ID" value="XM_050647466.1"/>
</dbReference>
<evidence type="ECO:0000259" key="1">
    <source>
        <dbReference type="PROSITE" id="PS50191"/>
    </source>
</evidence>
<dbReference type="SUPFAM" id="SSF52087">
    <property type="entry name" value="CRAL/TRIO domain"/>
    <property type="match status" value="2"/>
</dbReference>
<keyword evidence="3" id="KW-1185">Reference proteome</keyword>
<dbReference type="Pfam" id="PF00650">
    <property type="entry name" value="CRAL_TRIO"/>
    <property type="match status" value="2"/>
</dbReference>
<dbReference type="GeneID" id="114334452"/>
<organism evidence="2 3">
    <name type="scientific">Diabrotica virgifera virgifera</name>
    <name type="common">western corn rootworm</name>
    <dbReference type="NCBI Taxonomy" id="50390"/>
    <lineage>
        <taxon>Eukaryota</taxon>
        <taxon>Metazoa</taxon>
        <taxon>Ecdysozoa</taxon>
        <taxon>Arthropoda</taxon>
        <taxon>Hexapoda</taxon>
        <taxon>Insecta</taxon>
        <taxon>Pterygota</taxon>
        <taxon>Neoptera</taxon>
        <taxon>Endopterygota</taxon>
        <taxon>Coleoptera</taxon>
        <taxon>Polyphaga</taxon>
        <taxon>Cucujiformia</taxon>
        <taxon>Chrysomeloidea</taxon>
        <taxon>Chrysomelidae</taxon>
        <taxon>Galerucinae</taxon>
        <taxon>Diabroticina</taxon>
        <taxon>Diabroticites</taxon>
        <taxon>Diabrotica</taxon>
    </lineage>
</organism>
<dbReference type="SUPFAM" id="SSF46938">
    <property type="entry name" value="CRAL/TRIO N-terminal domain"/>
    <property type="match status" value="2"/>
</dbReference>
<dbReference type="InterPro" id="IPR001251">
    <property type="entry name" value="CRAL-TRIO_dom"/>
</dbReference>
<dbReference type="PANTHER" id="PTHR10174:SF213">
    <property type="entry name" value="CRAL-TRIO DOMAIN-CONTAINING PROTEIN"/>
    <property type="match status" value="1"/>
</dbReference>
<protein>
    <recommendedName>
        <fullName evidence="1">CRAL-TRIO domain-containing protein</fullName>
    </recommendedName>
</protein>
<proteinExistence type="predicted"/>
<feature type="domain" description="CRAL-TRIO" evidence="1">
    <location>
        <begin position="381"/>
        <end position="543"/>
    </location>
</feature>
<dbReference type="PANTHER" id="PTHR10174">
    <property type="entry name" value="ALPHA-TOCOPHEROL TRANSFER PROTEIN-RELATED"/>
    <property type="match status" value="1"/>
</dbReference>
<dbReference type="EnsemblMetazoa" id="XM_050647466.1">
    <property type="protein sequence ID" value="XP_050503423.1"/>
    <property type="gene ID" value="LOC114334452"/>
</dbReference>
<sequence length="596" mass="68924">MKEIPVEEIYKKDDKLKKEDVLALMEWIEKQPHLPKISELETALFLHSCYYSNEAAKYTIDTYFTVKTLCPDIFGSKDIKNDRLLQRAMKTVFVGPIRNSPKSNDILLFGKLMDCNPDNYAFAPQLNLFDLTTIIHYLEYGPADGCHIVIDMKGVVFAHFLKLNPVVMKKFLYYLQEGMPIRLKTFHFINIVSFMDKILALMKPFMKKELIDALHLHTDAESAFKYIPREMFPQEYGGSCESSEILQEKYRCKIMDNPDVIAHLTNQVVDESKRQGKPKNAGDLFGVEGSFKKLEDSNMQFNEIAVEEVYRRDEKLKKEDVQALMEWMGKQPHLPKATELQVASFLHSCYYSNEAAKNSIDAYFTVKFLCPDIFSSRTINDNILRATVDTQLFVVLPELTPAGDAVILSRKIDPDPRNFHMIGQLKLMDVVPLLHSYQYGPAKGFQLIVDMELTSLGHLLRINPSYVKKFAYYLQEGMPIRLKQIHFINLVPFMDKVFSFIKPVMKKELIDLFLVHTKMESLYEHIPQKLLPEEYGGNIESILVLKENVRNLIKNSENYLKFQESQLIDESKRQGSSKYQEDLFGAEGSFKKLDID</sequence>
<dbReference type="PROSITE" id="PS50191">
    <property type="entry name" value="CRAL_TRIO"/>
    <property type="match status" value="2"/>
</dbReference>
<name>A0ABM5JZQ6_DIAVI</name>
<dbReference type="Gene3D" id="3.40.525.10">
    <property type="entry name" value="CRAL-TRIO lipid binding domain"/>
    <property type="match status" value="2"/>
</dbReference>
<dbReference type="InterPro" id="IPR036273">
    <property type="entry name" value="CRAL/TRIO_N_dom_sf"/>
</dbReference>
<dbReference type="PRINTS" id="PR00180">
    <property type="entry name" value="CRETINALDHBP"/>
</dbReference>
<dbReference type="InterPro" id="IPR036865">
    <property type="entry name" value="CRAL-TRIO_dom_sf"/>
</dbReference>